<reference evidence="2 3" key="1">
    <citation type="submission" date="2020-07" db="EMBL/GenBank/DDBJ databases">
        <title>Comparative genomics of pyrophilous fungi reveals a link between fire events and developmental genes.</title>
        <authorList>
            <consortium name="DOE Joint Genome Institute"/>
            <person name="Steindorff A.S."/>
            <person name="Carver A."/>
            <person name="Calhoun S."/>
            <person name="Stillman K."/>
            <person name="Liu H."/>
            <person name="Lipzen A."/>
            <person name="Pangilinan J."/>
            <person name="Labutti K."/>
            <person name="Bruns T.D."/>
            <person name="Grigoriev I.V."/>
        </authorList>
    </citation>
    <scope>NUCLEOTIDE SEQUENCE [LARGE SCALE GENOMIC DNA]</scope>
    <source>
        <strain evidence="2 3">CBS 144469</strain>
    </source>
</reference>
<feature type="compositionally biased region" description="Low complexity" evidence="1">
    <location>
        <begin position="53"/>
        <end position="66"/>
    </location>
</feature>
<organism evidence="2 3">
    <name type="scientific">Ephemerocybe angulata</name>
    <dbReference type="NCBI Taxonomy" id="980116"/>
    <lineage>
        <taxon>Eukaryota</taxon>
        <taxon>Fungi</taxon>
        <taxon>Dikarya</taxon>
        <taxon>Basidiomycota</taxon>
        <taxon>Agaricomycotina</taxon>
        <taxon>Agaricomycetes</taxon>
        <taxon>Agaricomycetidae</taxon>
        <taxon>Agaricales</taxon>
        <taxon>Agaricineae</taxon>
        <taxon>Psathyrellaceae</taxon>
        <taxon>Ephemerocybe</taxon>
    </lineage>
</organism>
<dbReference type="AlphaFoldDB" id="A0A8H6I9M6"/>
<dbReference type="Proteomes" id="UP000521943">
    <property type="component" value="Unassembled WGS sequence"/>
</dbReference>
<name>A0A8H6I9M6_9AGAR</name>
<sequence length="247" mass="26820">MASRPHLALDLHVIDDSSTSPLATQRPSPALQMANAQLVAPPKDSDATPPHSPSDTSLTLSPLTNLDKPPRNPPPNLTRAPDNHAPVNVLKPNQTAEEETGVPHPTHPTHFDIMNLKTWRPATPKNFYKVRHALLALTPSNPCPSFSCPNVVQTLHGIRRSGGSKPRRFKQPKLASDPQTIKHEEPQIHANVTIFHKLQPCLPSGQPNNRRSPPTLDPQPTPKPTRAPKGGAQSRDAASHSQVVTST</sequence>
<protein>
    <submittedName>
        <fullName evidence="2">Uncharacterized protein</fullName>
    </submittedName>
</protein>
<feature type="compositionally biased region" description="Pro residues" evidence="1">
    <location>
        <begin position="215"/>
        <end position="225"/>
    </location>
</feature>
<evidence type="ECO:0000313" key="2">
    <source>
        <dbReference type="EMBL" id="KAF6760439.1"/>
    </source>
</evidence>
<dbReference type="EMBL" id="JACGCI010000012">
    <property type="protein sequence ID" value="KAF6760439.1"/>
    <property type="molecule type" value="Genomic_DNA"/>
</dbReference>
<accession>A0A8H6I9M6</accession>
<comment type="caution">
    <text evidence="2">The sequence shown here is derived from an EMBL/GenBank/DDBJ whole genome shotgun (WGS) entry which is preliminary data.</text>
</comment>
<feature type="region of interest" description="Disordered" evidence="1">
    <location>
        <begin position="199"/>
        <end position="247"/>
    </location>
</feature>
<feature type="compositionally biased region" description="Polar residues" evidence="1">
    <location>
        <begin position="16"/>
        <end position="27"/>
    </location>
</feature>
<gene>
    <name evidence="2" type="ORF">DFP72DRAFT_843349</name>
</gene>
<feature type="region of interest" description="Disordered" evidence="1">
    <location>
        <begin position="159"/>
        <end position="182"/>
    </location>
</feature>
<feature type="region of interest" description="Disordered" evidence="1">
    <location>
        <begin position="1"/>
        <end position="88"/>
    </location>
</feature>
<proteinExistence type="predicted"/>
<evidence type="ECO:0000256" key="1">
    <source>
        <dbReference type="SAM" id="MobiDB-lite"/>
    </source>
</evidence>
<evidence type="ECO:0000313" key="3">
    <source>
        <dbReference type="Proteomes" id="UP000521943"/>
    </source>
</evidence>
<keyword evidence="3" id="KW-1185">Reference proteome</keyword>